<dbReference type="Gene3D" id="3.30.450.40">
    <property type="match status" value="1"/>
</dbReference>
<feature type="domain" description="HTH iclR-type" evidence="7">
    <location>
        <begin position="17"/>
        <end position="79"/>
    </location>
</feature>
<dbReference type="Pfam" id="PF01614">
    <property type="entry name" value="IclR_C"/>
    <property type="match status" value="1"/>
</dbReference>
<feature type="domain" description="IclR-ED" evidence="8">
    <location>
        <begin position="80"/>
        <end position="262"/>
    </location>
</feature>
<dbReference type="SUPFAM" id="SSF55781">
    <property type="entry name" value="GAF domain-like"/>
    <property type="match status" value="1"/>
</dbReference>
<evidence type="ECO:0000259" key="7">
    <source>
        <dbReference type="PROSITE" id="PS51077"/>
    </source>
</evidence>
<dbReference type="InterPro" id="IPR014757">
    <property type="entry name" value="Tscrpt_reg_IclR_C"/>
</dbReference>
<dbReference type="GO" id="GO:0045892">
    <property type="term" value="P:negative regulation of DNA-templated transcription"/>
    <property type="evidence" value="ECO:0007669"/>
    <property type="project" value="TreeGrafter"/>
</dbReference>
<dbReference type="InterPro" id="IPR005471">
    <property type="entry name" value="Tscrpt_reg_IclR_N"/>
</dbReference>
<keyword evidence="3" id="KW-0238">DNA-binding</keyword>
<dbReference type="InterPro" id="IPR050707">
    <property type="entry name" value="HTH_MetabolicPath_Reg"/>
</dbReference>
<evidence type="ECO:0000256" key="2">
    <source>
        <dbReference type="ARBA" id="ARBA00023015"/>
    </source>
</evidence>
<dbReference type="PROSITE" id="PS51077">
    <property type="entry name" value="HTH_ICLR"/>
    <property type="match status" value="1"/>
</dbReference>
<dbReference type="FunFam" id="1.10.10.10:FF:000056">
    <property type="entry name" value="IclR family transcriptional regulator"/>
    <property type="match status" value="1"/>
</dbReference>
<proteinExistence type="predicted"/>
<sequence length="262" mass="28282">MRQGSGSRPAGRPTGLIQSADRALRVLEAVGSAPDGVSARDVAQRLDLALATTYHLLSTLTHAGYVVHLPEQRRYVLGYKIHALDAGLRRQLKVTAATRRVLADVHRLVDAPVYLALFRDREVVIADVADSARRPRVRQLDVGLSEAPHVTAFGKVMLASMDPGARRELIEQRGLPALTSRSATRLDTLDAQLEQVRQTRLAVEIDEFIPKLSCMAAPVSDAAGRVRGAVSVSVSTTEFGPRRRAIEAAVRLGAGQLGSTFA</sequence>
<dbReference type="GO" id="GO:0003700">
    <property type="term" value="F:DNA-binding transcription factor activity"/>
    <property type="evidence" value="ECO:0007669"/>
    <property type="project" value="TreeGrafter"/>
</dbReference>
<dbReference type="RefSeq" id="WP_163818891.1">
    <property type="nucleotide sequence ID" value="NZ_JAAGOB010000006.1"/>
</dbReference>
<evidence type="ECO:0000256" key="4">
    <source>
        <dbReference type="ARBA" id="ARBA00023163"/>
    </source>
</evidence>
<reference evidence="9 10" key="1">
    <citation type="submission" date="2020-02" db="EMBL/GenBank/DDBJ databases">
        <authorList>
            <person name="Li X.-J."/>
            <person name="Feng X.-M."/>
        </authorList>
    </citation>
    <scope>NUCLEOTIDE SEQUENCE [LARGE SCALE GENOMIC DNA]</scope>
    <source>
        <strain evidence="9 10">CGMCC 4.7225</strain>
    </source>
</reference>
<dbReference type="PANTHER" id="PTHR30136:SF24">
    <property type="entry name" value="HTH-TYPE TRANSCRIPTIONAL REPRESSOR ALLR"/>
    <property type="match status" value="1"/>
</dbReference>
<keyword evidence="1" id="KW-0319">Glycerol metabolism</keyword>
<dbReference type="Pfam" id="PF09339">
    <property type="entry name" value="HTH_IclR"/>
    <property type="match status" value="1"/>
</dbReference>
<dbReference type="InterPro" id="IPR029016">
    <property type="entry name" value="GAF-like_dom_sf"/>
</dbReference>
<keyword evidence="4" id="KW-0804">Transcription</keyword>
<name>A0A6N9YMD3_9ACTN</name>
<evidence type="ECO:0000256" key="6">
    <source>
        <dbReference type="ARBA" id="ARBA00070406"/>
    </source>
</evidence>
<dbReference type="PANTHER" id="PTHR30136">
    <property type="entry name" value="HELIX-TURN-HELIX TRANSCRIPTIONAL REGULATOR, ICLR FAMILY"/>
    <property type="match status" value="1"/>
</dbReference>
<evidence type="ECO:0000256" key="1">
    <source>
        <dbReference type="ARBA" id="ARBA00022798"/>
    </source>
</evidence>
<comment type="caution">
    <text evidence="9">The sequence shown here is derived from an EMBL/GenBank/DDBJ whole genome shotgun (WGS) entry which is preliminary data.</text>
</comment>
<keyword evidence="10" id="KW-1185">Reference proteome</keyword>
<dbReference type="GO" id="GO:0006071">
    <property type="term" value="P:glycerol metabolic process"/>
    <property type="evidence" value="ECO:0007669"/>
    <property type="project" value="UniProtKB-KW"/>
</dbReference>
<comment type="function">
    <text evidence="5">May be an activator protein for the gylABX operon.</text>
</comment>
<dbReference type="InterPro" id="IPR036390">
    <property type="entry name" value="WH_DNA-bd_sf"/>
</dbReference>
<dbReference type="SUPFAM" id="SSF46785">
    <property type="entry name" value="Winged helix' DNA-binding domain"/>
    <property type="match status" value="1"/>
</dbReference>
<dbReference type="PROSITE" id="PS51078">
    <property type="entry name" value="ICLR_ED"/>
    <property type="match status" value="1"/>
</dbReference>
<evidence type="ECO:0000313" key="10">
    <source>
        <dbReference type="Proteomes" id="UP000469185"/>
    </source>
</evidence>
<protein>
    <recommendedName>
        <fullName evidence="6">Glycerol operon regulatory protein</fullName>
    </recommendedName>
</protein>
<organism evidence="9 10">
    <name type="scientific">Phytoactinopolyspora alkaliphila</name>
    <dbReference type="NCBI Taxonomy" id="1783498"/>
    <lineage>
        <taxon>Bacteria</taxon>
        <taxon>Bacillati</taxon>
        <taxon>Actinomycetota</taxon>
        <taxon>Actinomycetes</taxon>
        <taxon>Jiangellales</taxon>
        <taxon>Jiangellaceae</taxon>
        <taxon>Phytoactinopolyspora</taxon>
    </lineage>
</organism>
<dbReference type="Proteomes" id="UP000469185">
    <property type="component" value="Unassembled WGS sequence"/>
</dbReference>
<dbReference type="Gene3D" id="1.10.10.10">
    <property type="entry name" value="Winged helix-like DNA-binding domain superfamily/Winged helix DNA-binding domain"/>
    <property type="match status" value="1"/>
</dbReference>
<accession>A0A6N9YMD3</accession>
<dbReference type="GO" id="GO:0003677">
    <property type="term" value="F:DNA binding"/>
    <property type="evidence" value="ECO:0007669"/>
    <property type="project" value="UniProtKB-KW"/>
</dbReference>
<evidence type="ECO:0000256" key="3">
    <source>
        <dbReference type="ARBA" id="ARBA00023125"/>
    </source>
</evidence>
<dbReference type="EMBL" id="JAAGOB010000006">
    <property type="protein sequence ID" value="NED96097.1"/>
    <property type="molecule type" value="Genomic_DNA"/>
</dbReference>
<gene>
    <name evidence="9" type="ORF">G1H11_12335</name>
</gene>
<dbReference type="SMART" id="SM00346">
    <property type="entry name" value="HTH_ICLR"/>
    <property type="match status" value="1"/>
</dbReference>
<evidence type="ECO:0000313" key="9">
    <source>
        <dbReference type="EMBL" id="NED96097.1"/>
    </source>
</evidence>
<evidence type="ECO:0000259" key="8">
    <source>
        <dbReference type="PROSITE" id="PS51078"/>
    </source>
</evidence>
<keyword evidence="2" id="KW-0805">Transcription regulation</keyword>
<dbReference type="AlphaFoldDB" id="A0A6N9YMD3"/>
<evidence type="ECO:0000256" key="5">
    <source>
        <dbReference type="ARBA" id="ARBA00058938"/>
    </source>
</evidence>
<dbReference type="InterPro" id="IPR036388">
    <property type="entry name" value="WH-like_DNA-bd_sf"/>
</dbReference>